<keyword evidence="6" id="KW-1185">Reference proteome</keyword>
<dbReference type="Gene3D" id="3.40.430.10">
    <property type="entry name" value="Dihydrofolate Reductase, subunit A"/>
    <property type="match status" value="1"/>
</dbReference>
<comment type="pathway">
    <text evidence="1">Cofactor biosynthesis; riboflavin biosynthesis.</text>
</comment>
<feature type="domain" description="Bacterial bifunctional deaminase-reductase C-terminal" evidence="4">
    <location>
        <begin position="24"/>
        <end position="198"/>
    </location>
</feature>
<dbReference type="InterPro" id="IPR050765">
    <property type="entry name" value="Riboflavin_Biosynth_HTPR"/>
</dbReference>
<dbReference type="PANTHER" id="PTHR38011">
    <property type="entry name" value="DIHYDROFOLATE REDUCTASE FAMILY PROTEIN (AFU_ORTHOLOGUE AFUA_8G06820)"/>
    <property type="match status" value="1"/>
</dbReference>
<organism evidence="5 6">
    <name type="scientific">Saliniramus fredricksonii</name>
    <dbReference type="NCBI Taxonomy" id="1653334"/>
    <lineage>
        <taxon>Bacteria</taxon>
        <taxon>Pseudomonadati</taxon>
        <taxon>Pseudomonadota</taxon>
        <taxon>Alphaproteobacteria</taxon>
        <taxon>Hyphomicrobiales</taxon>
        <taxon>Salinarimonadaceae</taxon>
        <taxon>Saliniramus</taxon>
    </lineage>
</organism>
<reference evidence="5 6" key="1">
    <citation type="submission" date="2016-08" db="EMBL/GenBank/DDBJ databases">
        <authorList>
            <person name="Varghese N."/>
            <person name="Submissions Spin"/>
        </authorList>
    </citation>
    <scope>NUCLEOTIDE SEQUENCE [LARGE SCALE GENOMIC DNA]</scope>
    <source>
        <strain evidence="5 6">HL-109</strain>
    </source>
</reference>
<dbReference type="Pfam" id="PF01872">
    <property type="entry name" value="RibD_C"/>
    <property type="match status" value="1"/>
</dbReference>
<proteinExistence type="predicted"/>
<dbReference type="Proteomes" id="UP000182800">
    <property type="component" value="Unassembled WGS sequence"/>
</dbReference>
<sequence>MRAISSLPGAPAFGNFGDATPAAPFVVAQLGQSLDGRIATVTGHSFYINGGGALDHLHAIRAHVDAVVVGIGTVIADDPQLNVRRVAGRDPARVVIDPNGRLPASARILRDDGARRLVLRRAGRGEKLPEGAEEIVLDAVEAGPVAPQQILKLLRQAGFRRILLEGGARTISDFLAARCIDRLHMLVAPMLIGSGKPGITLPRSKPSMTPCDRRHPPIYWSRVMFCSIAICAGRAMRSRPEAKEVCNEQ</sequence>
<name>A0ABY0KDK6_9HYPH</name>
<evidence type="ECO:0000259" key="4">
    <source>
        <dbReference type="Pfam" id="PF01872"/>
    </source>
</evidence>
<accession>A0ABY0KDK6</accession>
<evidence type="ECO:0000256" key="3">
    <source>
        <dbReference type="ARBA" id="ARBA00023002"/>
    </source>
</evidence>
<evidence type="ECO:0000256" key="1">
    <source>
        <dbReference type="ARBA" id="ARBA00005104"/>
    </source>
</evidence>
<dbReference type="PANTHER" id="PTHR38011:SF7">
    <property type="entry name" value="2,5-DIAMINO-6-RIBOSYLAMINO-4(3H)-PYRIMIDINONE 5'-PHOSPHATE REDUCTASE"/>
    <property type="match status" value="1"/>
</dbReference>
<evidence type="ECO:0000313" key="5">
    <source>
        <dbReference type="EMBL" id="SCC82559.1"/>
    </source>
</evidence>
<dbReference type="EMBL" id="FMBM01000003">
    <property type="protein sequence ID" value="SCC82559.1"/>
    <property type="molecule type" value="Genomic_DNA"/>
</dbReference>
<dbReference type="InterPro" id="IPR002734">
    <property type="entry name" value="RibDG_C"/>
</dbReference>
<dbReference type="RefSeq" id="WP_074446369.1">
    <property type="nucleotide sequence ID" value="NZ_FMBM01000003.1"/>
</dbReference>
<evidence type="ECO:0000313" key="6">
    <source>
        <dbReference type="Proteomes" id="UP000182800"/>
    </source>
</evidence>
<dbReference type="SUPFAM" id="SSF53597">
    <property type="entry name" value="Dihydrofolate reductase-like"/>
    <property type="match status" value="1"/>
</dbReference>
<evidence type="ECO:0000256" key="2">
    <source>
        <dbReference type="ARBA" id="ARBA00022857"/>
    </source>
</evidence>
<keyword evidence="2" id="KW-0521">NADP</keyword>
<dbReference type="InterPro" id="IPR024072">
    <property type="entry name" value="DHFR-like_dom_sf"/>
</dbReference>
<protein>
    <submittedName>
        <fullName evidence="5">Riboflavin-specific deaminase C-terminal domain-containing protein</fullName>
    </submittedName>
</protein>
<keyword evidence="3" id="KW-0560">Oxidoreductase</keyword>
<gene>
    <name evidence="5" type="ORF">GA0071312_3565</name>
</gene>
<comment type="caution">
    <text evidence="5">The sequence shown here is derived from an EMBL/GenBank/DDBJ whole genome shotgun (WGS) entry which is preliminary data.</text>
</comment>